<keyword evidence="1" id="KW-0472">Membrane</keyword>
<dbReference type="EMBL" id="HBHQ01008301">
    <property type="protein sequence ID" value="CAD9813714.1"/>
    <property type="molecule type" value="Transcribed_RNA"/>
</dbReference>
<sequence>MMAKSAAHLLLVAIVIVTGVFFLISSWSLYHHHAFTEYNTNAISVALSTSTFHTDSNSLSTTNIKLLRNQPHSELLAFNNTNEKDIFYSNVGMNYNMARATEAMIPLWSCHSSHNENNSNNNKYTNSTSATIQQKLAFVHIFKTAGSTIRFIFEQYSKEKCIGQGWALMTRCSHATAASIQSGTAWNPCHLKEIVDRQGNHIKQPNDTTVTNELLSQNVNMFGGHIQLGSGDYLEHSNVRYMTFLRHPLSKLASAAAFTYQRDFGRPENIQVIVDKIKTQVRERMAAGQYSNGFFSYLMTPDQRAVAPRPTTGRGWLEHVDIVKRNLVHYNVVCGLVENMPQSFEILAHILDSEQSLQSFFTTALEFMTPIGDTTMNGTSQSGRQQPGMILNKSEFSTTHVLEELKKEEEFFELLIEHVKYEQMIYDFGVNMHNLQYSAIYS</sequence>
<evidence type="ECO:0000313" key="2">
    <source>
        <dbReference type="EMBL" id="CAD9813714.1"/>
    </source>
</evidence>
<keyword evidence="1" id="KW-1133">Transmembrane helix</keyword>
<feature type="transmembrane region" description="Helical" evidence="1">
    <location>
        <begin position="7"/>
        <end position="30"/>
    </location>
</feature>
<dbReference type="AlphaFoldDB" id="A0A6T7GD89"/>
<accession>A0A6T7GD89</accession>
<gene>
    <name evidence="2" type="ORF">ASEP1449_LOCUS5539</name>
    <name evidence="3" type="ORF">ASEP1449_LOCUS5540</name>
</gene>
<name>A0A6T7GD89_9STRA</name>
<evidence type="ECO:0000256" key="1">
    <source>
        <dbReference type="SAM" id="Phobius"/>
    </source>
</evidence>
<organism evidence="2">
    <name type="scientific">Attheya septentrionalis</name>
    <dbReference type="NCBI Taxonomy" id="420275"/>
    <lineage>
        <taxon>Eukaryota</taxon>
        <taxon>Sar</taxon>
        <taxon>Stramenopiles</taxon>
        <taxon>Ochrophyta</taxon>
        <taxon>Bacillariophyta</taxon>
        <taxon>Coscinodiscophyceae</taxon>
        <taxon>Chaetocerotophycidae</taxon>
        <taxon>Chaetocerotales</taxon>
        <taxon>Attheyaceae</taxon>
        <taxon>Attheya</taxon>
    </lineage>
</organism>
<dbReference type="InterPro" id="IPR027417">
    <property type="entry name" value="P-loop_NTPase"/>
</dbReference>
<reference evidence="2" key="1">
    <citation type="submission" date="2021-01" db="EMBL/GenBank/DDBJ databases">
        <authorList>
            <person name="Corre E."/>
            <person name="Pelletier E."/>
            <person name="Niang G."/>
            <person name="Scheremetjew M."/>
            <person name="Finn R."/>
            <person name="Kale V."/>
            <person name="Holt S."/>
            <person name="Cochrane G."/>
            <person name="Meng A."/>
            <person name="Brown T."/>
            <person name="Cohen L."/>
        </authorList>
    </citation>
    <scope>NUCLEOTIDE SEQUENCE</scope>
    <source>
        <strain evidence="2">CCMP2084</strain>
    </source>
</reference>
<protein>
    <recommendedName>
        <fullName evidence="4">Sulfotransferase domain-containing protein</fullName>
    </recommendedName>
</protein>
<dbReference type="Gene3D" id="3.40.50.300">
    <property type="entry name" value="P-loop containing nucleotide triphosphate hydrolases"/>
    <property type="match status" value="1"/>
</dbReference>
<proteinExistence type="predicted"/>
<dbReference type="EMBL" id="HBHQ01008302">
    <property type="protein sequence ID" value="CAD9813715.1"/>
    <property type="molecule type" value="Transcribed_RNA"/>
</dbReference>
<evidence type="ECO:0000313" key="3">
    <source>
        <dbReference type="EMBL" id="CAD9813715.1"/>
    </source>
</evidence>
<evidence type="ECO:0008006" key="4">
    <source>
        <dbReference type="Google" id="ProtNLM"/>
    </source>
</evidence>
<keyword evidence="1" id="KW-0812">Transmembrane</keyword>